<dbReference type="AlphaFoldDB" id="A0AA96V291"/>
<reference evidence="1 2" key="1">
    <citation type="submission" date="2023-07" db="EMBL/GenBank/DDBJ databases">
        <title>Closed genoem sequence of Methanosarcinaceae archaeon Ac7.</title>
        <authorList>
            <person name="Poehlein A."/>
            <person name="Protasov E."/>
            <person name="Platt K."/>
            <person name="Reeh H."/>
            <person name="Daniel R."/>
            <person name="Brune A."/>
        </authorList>
    </citation>
    <scope>NUCLEOTIDE SEQUENCE [LARGE SCALE GENOMIC DNA]</scope>
    <source>
        <strain evidence="1 2">Ac7</strain>
    </source>
</reference>
<proteinExistence type="predicted"/>
<keyword evidence="2" id="KW-1185">Reference proteome</keyword>
<evidence type="ECO:0000313" key="2">
    <source>
        <dbReference type="Proteomes" id="UP001303587"/>
    </source>
</evidence>
<protein>
    <submittedName>
        <fullName evidence="1">Uncharacterized protein</fullName>
    </submittedName>
</protein>
<dbReference type="EMBL" id="CP131060">
    <property type="protein sequence ID" value="WNY24550.1"/>
    <property type="molecule type" value="Genomic_DNA"/>
</dbReference>
<name>A0AA96V291_9EURY</name>
<gene>
    <name evidence="1" type="ORF">MsAc7_00720</name>
</gene>
<accession>A0AA96V291</accession>
<dbReference type="RefSeq" id="WP_338102636.1">
    <property type="nucleotide sequence ID" value="NZ_CP131060.1"/>
</dbReference>
<sequence>MTERKITIAERKITMAERKITMAERKITDDELEKELEKNELYIEMVQWVDSLSEEEVDDIFRKYGSKERLPGRCYSIHDEYMKQKELETQMQ</sequence>
<organism evidence="1 2">
    <name type="scientific">Methanolapillus millepedarum</name>
    <dbReference type="NCBI Taxonomy" id="3028296"/>
    <lineage>
        <taxon>Archaea</taxon>
        <taxon>Methanobacteriati</taxon>
        <taxon>Methanobacteriota</taxon>
        <taxon>Stenosarchaea group</taxon>
        <taxon>Methanomicrobia</taxon>
        <taxon>Methanosarcinales</taxon>
        <taxon>Methanosarcinaceae</taxon>
        <taxon>Methanolapillus</taxon>
    </lineage>
</organism>
<dbReference type="GeneID" id="89229197"/>
<evidence type="ECO:0000313" key="1">
    <source>
        <dbReference type="EMBL" id="WNY24550.1"/>
    </source>
</evidence>
<dbReference type="Proteomes" id="UP001303587">
    <property type="component" value="Chromosome"/>
</dbReference>